<evidence type="ECO:0000313" key="9">
    <source>
        <dbReference type="EMBL" id="PPQ79022.1"/>
    </source>
</evidence>
<dbReference type="InterPro" id="IPR000537">
    <property type="entry name" value="UbiA_prenyltransferase"/>
</dbReference>
<dbReference type="Gene3D" id="1.10.357.140">
    <property type="entry name" value="UbiA prenyltransferase"/>
    <property type="match status" value="1"/>
</dbReference>
<sequence>MGYITYTDEISLIPSYKVATPPTKFPLDLAPSSLRPYLELIRLEKRVSIVYSNGLDSYIAWGLTMAAFSIQLPVKTYAIELLKFLIGAFILRSSACTVNDIFDRRVDAGVERTRNRPIPSGRISVFAAIIFLFAQYAVGIAFFYFTVKDTAFAIYPILKRYTHWPQAWLGFAMNFGFITAWVATTKVIDIPLLLTSIMACWCFTKYALDTVYACQDIEDDLKTGVRSTAILFGNWIRPLLRSQGGSISRGVPILFFQWEEPVCLDVPKSCWSTYLIGIMHRKADHKFKPVNFNRNGQLGWIIWSGLIVDYLQLMTSLQIM</sequence>
<dbReference type="InParanoid" id="A0A409WKK4"/>
<comment type="caution">
    <text evidence="9">The sequence shown here is derived from an EMBL/GenBank/DDBJ whole genome shotgun (WGS) entry which is preliminary data.</text>
</comment>
<proteinExistence type="inferred from homology"/>
<evidence type="ECO:0000256" key="4">
    <source>
        <dbReference type="ARBA" id="ARBA00022679"/>
    </source>
</evidence>
<comment type="subcellular location">
    <subcellularLocation>
        <location evidence="2">Membrane</location>
        <topology evidence="2">Multi-pass membrane protein</topology>
    </subcellularLocation>
</comment>
<dbReference type="Gene3D" id="1.20.120.1780">
    <property type="entry name" value="UbiA prenyltransferase"/>
    <property type="match status" value="1"/>
</dbReference>
<evidence type="ECO:0000256" key="2">
    <source>
        <dbReference type="ARBA" id="ARBA00004141"/>
    </source>
</evidence>
<dbReference type="EMBL" id="NHYD01003395">
    <property type="protein sequence ID" value="PPQ79022.1"/>
    <property type="molecule type" value="Genomic_DNA"/>
</dbReference>
<dbReference type="Proteomes" id="UP000283269">
    <property type="component" value="Unassembled WGS sequence"/>
</dbReference>
<dbReference type="PANTHER" id="PTHR11048">
    <property type="entry name" value="PRENYLTRANSFERASES"/>
    <property type="match status" value="1"/>
</dbReference>
<dbReference type="InterPro" id="IPR044878">
    <property type="entry name" value="UbiA_sf"/>
</dbReference>
<keyword evidence="10" id="KW-1185">Reference proteome</keyword>
<evidence type="ECO:0000313" key="10">
    <source>
        <dbReference type="Proteomes" id="UP000283269"/>
    </source>
</evidence>
<dbReference type="GO" id="GO:0016765">
    <property type="term" value="F:transferase activity, transferring alkyl or aryl (other than methyl) groups"/>
    <property type="evidence" value="ECO:0007669"/>
    <property type="project" value="InterPro"/>
</dbReference>
<feature type="transmembrane region" description="Helical" evidence="8">
    <location>
        <begin position="123"/>
        <end position="145"/>
    </location>
</feature>
<protein>
    <submittedName>
        <fullName evidence="9">Uncharacterized protein</fullName>
    </submittedName>
</protein>
<comment type="cofactor">
    <cofactor evidence="1">
        <name>Mg(2+)</name>
        <dbReference type="ChEBI" id="CHEBI:18420"/>
    </cofactor>
</comment>
<dbReference type="STRING" id="93625.A0A409WKK4"/>
<feature type="transmembrane region" description="Helical" evidence="8">
    <location>
        <begin position="165"/>
        <end position="183"/>
    </location>
</feature>
<keyword evidence="5 8" id="KW-0812">Transmembrane</keyword>
<evidence type="ECO:0000256" key="8">
    <source>
        <dbReference type="SAM" id="Phobius"/>
    </source>
</evidence>
<evidence type="ECO:0000256" key="3">
    <source>
        <dbReference type="ARBA" id="ARBA00005985"/>
    </source>
</evidence>
<evidence type="ECO:0000256" key="5">
    <source>
        <dbReference type="ARBA" id="ARBA00022692"/>
    </source>
</evidence>
<dbReference type="GO" id="GO:0005886">
    <property type="term" value="C:plasma membrane"/>
    <property type="evidence" value="ECO:0007669"/>
    <property type="project" value="TreeGrafter"/>
</dbReference>
<dbReference type="InterPro" id="IPR039653">
    <property type="entry name" value="Prenyltransferase"/>
</dbReference>
<comment type="similarity">
    <text evidence="3">Belongs to the UbiA prenyltransferase family.</text>
</comment>
<dbReference type="AlphaFoldDB" id="A0A409WKK4"/>
<keyword evidence="4" id="KW-0808">Transferase</keyword>
<dbReference type="FunCoup" id="A0A409WKK4">
    <property type="interactions" value="187"/>
</dbReference>
<dbReference type="GO" id="GO:0006744">
    <property type="term" value="P:ubiquinone biosynthetic process"/>
    <property type="evidence" value="ECO:0007669"/>
    <property type="project" value="TreeGrafter"/>
</dbReference>
<accession>A0A409WKK4</accession>
<dbReference type="CDD" id="cd13959">
    <property type="entry name" value="PT_UbiA_COQ2"/>
    <property type="match status" value="1"/>
</dbReference>
<evidence type="ECO:0000256" key="6">
    <source>
        <dbReference type="ARBA" id="ARBA00022989"/>
    </source>
</evidence>
<reference evidence="9 10" key="1">
    <citation type="journal article" date="2018" name="Evol. Lett.">
        <title>Horizontal gene cluster transfer increased hallucinogenic mushroom diversity.</title>
        <authorList>
            <person name="Reynolds H.T."/>
            <person name="Vijayakumar V."/>
            <person name="Gluck-Thaler E."/>
            <person name="Korotkin H.B."/>
            <person name="Matheny P.B."/>
            <person name="Slot J.C."/>
        </authorList>
    </citation>
    <scope>NUCLEOTIDE SEQUENCE [LARGE SCALE GENOMIC DNA]</scope>
    <source>
        <strain evidence="9 10">2631</strain>
    </source>
</reference>
<keyword evidence="7 8" id="KW-0472">Membrane</keyword>
<gene>
    <name evidence="9" type="ORF">CVT25_002331</name>
</gene>
<dbReference type="PANTHER" id="PTHR11048:SF28">
    <property type="entry name" value="4-HYDROXYBENZOATE POLYPRENYLTRANSFERASE, MITOCHONDRIAL"/>
    <property type="match status" value="1"/>
</dbReference>
<dbReference type="OrthoDB" id="18170at2759"/>
<evidence type="ECO:0000256" key="1">
    <source>
        <dbReference type="ARBA" id="ARBA00001946"/>
    </source>
</evidence>
<organism evidence="9 10">
    <name type="scientific">Psilocybe cyanescens</name>
    <dbReference type="NCBI Taxonomy" id="93625"/>
    <lineage>
        <taxon>Eukaryota</taxon>
        <taxon>Fungi</taxon>
        <taxon>Dikarya</taxon>
        <taxon>Basidiomycota</taxon>
        <taxon>Agaricomycotina</taxon>
        <taxon>Agaricomycetes</taxon>
        <taxon>Agaricomycetidae</taxon>
        <taxon>Agaricales</taxon>
        <taxon>Agaricineae</taxon>
        <taxon>Strophariaceae</taxon>
        <taxon>Psilocybe</taxon>
    </lineage>
</organism>
<keyword evidence="6 8" id="KW-1133">Transmembrane helix</keyword>
<name>A0A409WKK4_PSICY</name>
<dbReference type="Pfam" id="PF01040">
    <property type="entry name" value="UbiA"/>
    <property type="match status" value="1"/>
</dbReference>
<evidence type="ECO:0000256" key="7">
    <source>
        <dbReference type="ARBA" id="ARBA00023136"/>
    </source>
</evidence>